<keyword evidence="2" id="KW-0175">Coiled coil</keyword>
<dbReference type="CDD" id="cd17242">
    <property type="entry name" value="MobM_relaxase"/>
    <property type="match status" value="1"/>
</dbReference>
<dbReference type="Proteomes" id="UP000238937">
    <property type="component" value="Unassembled WGS sequence"/>
</dbReference>
<protein>
    <recommendedName>
        <fullName evidence="5">Mobilization protein</fullName>
    </recommendedName>
</protein>
<accession>A0A2T1GKF2</accession>
<dbReference type="EMBL" id="PVWO01000040">
    <property type="protein sequence ID" value="PSB58316.1"/>
    <property type="molecule type" value="Genomic_DNA"/>
</dbReference>
<dbReference type="GO" id="GO:0006310">
    <property type="term" value="P:DNA recombination"/>
    <property type="evidence" value="ECO:0007669"/>
    <property type="project" value="InterPro"/>
</dbReference>
<keyword evidence="4" id="KW-1185">Reference proteome</keyword>
<dbReference type="GO" id="GO:0003677">
    <property type="term" value="F:DNA binding"/>
    <property type="evidence" value="ECO:0007669"/>
    <property type="project" value="InterPro"/>
</dbReference>
<evidence type="ECO:0000256" key="2">
    <source>
        <dbReference type="SAM" id="Coils"/>
    </source>
</evidence>
<name>A0A2T1GKF2_9CYAN</name>
<evidence type="ECO:0000313" key="4">
    <source>
        <dbReference type="Proteomes" id="UP000238937"/>
    </source>
</evidence>
<gene>
    <name evidence="3" type="ORF">C7B77_05255</name>
</gene>
<evidence type="ECO:0000256" key="1">
    <source>
        <dbReference type="ARBA" id="ARBA00010657"/>
    </source>
</evidence>
<organism evidence="3 4">
    <name type="scientific">Chamaesiphon polymorphus CCALA 037</name>
    <dbReference type="NCBI Taxonomy" id="2107692"/>
    <lineage>
        <taxon>Bacteria</taxon>
        <taxon>Bacillati</taxon>
        <taxon>Cyanobacteriota</taxon>
        <taxon>Cyanophyceae</taxon>
        <taxon>Gomontiellales</taxon>
        <taxon>Chamaesiphonaceae</taxon>
        <taxon>Chamaesiphon</taxon>
    </lineage>
</organism>
<proteinExistence type="inferred from homology"/>
<dbReference type="InterPro" id="IPR001668">
    <property type="entry name" value="Mob_Pre"/>
</dbReference>
<comment type="similarity">
    <text evidence="1">Belongs to the plasmid mobilization pre family.</text>
</comment>
<reference evidence="3 4" key="1">
    <citation type="submission" date="2018-03" db="EMBL/GenBank/DDBJ databases">
        <title>The ancient ancestry and fast evolution of plastids.</title>
        <authorList>
            <person name="Moore K.R."/>
            <person name="Magnabosco C."/>
            <person name="Momper L."/>
            <person name="Gold D.A."/>
            <person name="Bosak T."/>
            <person name="Fournier G.P."/>
        </authorList>
    </citation>
    <scope>NUCLEOTIDE SEQUENCE [LARGE SCALE GENOMIC DNA]</scope>
    <source>
        <strain evidence="3 4">CCALA 037</strain>
    </source>
</reference>
<dbReference type="RefSeq" id="WP_106301032.1">
    <property type="nucleotide sequence ID" value="NZ_PVWO01000040.1"/>
</dbReference>
<dbReference type="Pfam" id="PF01076">
    <property type="entry name" value="Mob_Pre"/>
    <property type="match status" value="1"/>
</dbReference>
<comment type="caution">
    <text evidence="3">The sequence shown here is derived from an EMBL/GenBank/DDBJ whole genome shotgun (WGS) entry which is preliminary data.</text>
</comment>
<evidence type="ECO:0000313" key="3">
    <source>
        <dbReference type="EMBL" id="PSB58316.1"/>
    </source>
</evidence>
<evidence type="ECO:0008006" key="5">
    <source>
        <dbReference type="Google" id="ProtNLM"/>
    </source>
</evidence>
<dbReference type="Gene3D" id="3.30.930.30">
    <property type="match status" value="1"/>
</dbReference>
<dbReference type="NCBIfam" id="NF041497">
    <property type="entry name" value="MobV"/>
    <property type="match status" value="1"/>
</dbReference>
<sequence length="545" mass="61465">MPYAIVRIAKLKQVNIAGSGMHVSRGRKTPNANMSMLEHNETLIYFDDRHAPLGEVVHKKIHSVPQKRKIRTDAVHCVEILLTASPEYFRPDDPSKYGDYQADKLADWKKATVDWLKQEYGDKIVRAELHLDEATPHIHAYLVPTDENGQLNCKKIFGGRAKMFAFQDSYAAATQHLGLERGVKNSQAEHTTVKDYYSVVNAASEQVNTNDLQAVQARAVAYARMQREHQELKRRLKLVAEKRDELSDRLEKAQEELRVQKQVDLALSGSEAPLSPLQVACELRLPLGEIDEGIEAIDLVMSNRQTDLEGATRWLTQRFGVVATIQLVNDRVVQIVTEQLPARFSPPKPEREKWGEVKDYLTGTKRLPAKLVERLHEEGLIYADEKGRLICLHRDFDEKVTGATAIYLSVKDCPSESIEGSGLSVGWYYFQSSPQGKIDKVVVIDDPLEAMAYATLNPTEETMLFLAGHEGGWLPGNKLHRVDVVVGSKAEFYNLPGQVEYELPQSESWGEDLEAYLAESIEKVYLVNVKEAAEIEESYGYEMGM</sequence>
<feature type="coiled-coil region" evidence="2">
    <location>
        <begin position="222"/>
        <end position="263"/>
    </location>
</feature>
<dbReference type="AlphaFoldDB" id="A0A2T1GKF2"/>
<dbReference type="OrthoDB" id="415634at2"/>